<name>A0A2D2LUK1_FAUOS</name>
<proteinExistence type="inferred from homology"/>
<dbReference type="InterPro" id="IPR004730">
    <property type="entry name" value="Transaldolase_1"/>
</dbReference>
<keyword evidence="6" id="KW-0570">Pentose shunt</keyword>
<evidence type="ECO:0000313" key="9">
    <source>
        <dbReference type="EMBL" id="ATR78694.1"/>
    </source>
</evidence>
<dbReference type="RefSeq" id="WP_100269962.1">
    <property type="nucleotide sequence ID" value="NZ_CP024443.1"/>
</dbReference>
<organism evidence="9 10">
    <name type="scientific">Faucicola osloensis</name>
    <name type="common">Moraxella osloensis</name>
    <dbReference type="NCBI Taxonomy" id="34062"/>
    <lineage>
        <taxon>Bacteria</taxon>
        <taxon>Pseudomonadati</taxon>
        <taxon>Pseudomonadota</taxon>
        <taxon>Gammaproteobacteria</taxon>
        <taxon>Moraxellales</taxon>
        <taxon>Moraxellaceae</taxon>
        <taxon>Faucicola</taxon>
    </lineage>
</organism>
<comment type="catalytic activity">
    <reaction evidence="8">
        <text>D-sedoheptulose 7-phosphate + D-glyceraldehyde 3-phosphate = D-erythrose 4-phosphate + beta-D-fructose 6-phosphate</text>
        <dbReference type="Rhea" id="RHEA:17053"/>
        <dbReference type="ChEBI" id="CHEBI:16897"/>
        <dbReference type="ChEBI" id="CHEBI:57483"/>
        <dbReference type="ChEBI" id="CHEBI:57634"/>
        <dbReference type="ChEBI" id="CHEBI:59776"/>
        <dbReference type="EC" id="2.2.1.2"/>
    </reaction>
</comment>
<evidence type="ECO:0000256" key="1">
    <source>
        <dbReference type="ARBA" id="ARBA00003518"/>
    </source>
</evidence>
<sequence length="312" mass="34554">MTSSLNQLKMMTTIVADTGDLQAITRLKPVDATTNPSLITKALSAPQMQPILIETLKKYPNDIDAVIDELTIYIGSEILKLIDGRVSTEVDARLSYDTDGTIVKAQQFIKAYEAAGIDKKRVLIKIAGTWEGIQAAKALEQQGIHCNVTLLFGLHQAKACADADVTLISPFVGRILDWQKKDEGLDSIEISRDKGVNSVKTIYHYFKQHSYTTQIMGASFRSIEQILALAGCDLLTIAPDLLDQLATMDVKVERQLFPDMQFIDLKKQTLDETQFAEQHALDPISQELLSAGIEGFIQARETLEQTLKSLVN</sequence>
<dbReference type="EC" id="2.2.1.2" evidence="4"/>
<dbReference type="InterPro" id="IPR018225">
    <property type="entry name" value="Transaldolase_AS"/>
</dbReference>
<accession>A0A2D2LUK1</accession>
<dbReference type="Pfam" id="PF00923">
    <property type="entry name" value="TAL_FSA"/>
    <property type="match status" value="1"/>
</dbReference>
<dbReference type="CDD" id="cd00957">
    <property type="entry name" value="Transaldolase_TalAB"/>
    <property type="match status" value="1"/>
</dbReference>
<dbReference type="GO" id="GO:0004801">
    <property type="term" value="F:transaldolase activity"/>
    <property type="evidence" value="ECO:0007669"/>
    <property type="project" value="UniProtKB-EC"/>
</dbReference>
<dbReference type="PROSITE" id="PS00958">
    <property type="entry name" value="TRANSALDOLASE_2"/>
    <property type="match status" value="1"/>
</dbReference>
<evidence type="ECO:0000256" key="3">
    <source>
        <dbReference type="ARBA" id="ARBA00008012"/>
    </source>
</evidence>
<comment type="similarity">
    <text evidence="3">Belongs to the transaldolase family. Type 1 subfamily.</text>
</comment>
<dbReference type="GO" id="GO:0006098">
    <property type="term" value="P:pentose-phosphate shunt"/>
    <property type="evidence" value="ECO:0007669"/>
    <property type="project" value="UniProtKB-UniPathway"/>
</dbReference>
<dbReference type="STRING" id="34062.AXE82_01265"/>
<dbReference type="EMBL" id="CP024443">
    <property type="protein sequence ID" value="ATR78694.1"/>
    <property type="molecule type" value="Genomic_DNA"/>
</dbReference>
<dbReference type="Gene3D" id="3.20.20.70">
    <property type="entry name" value="Aldolase class I"/>
    <property type="match status" value="1"/>
</dbReference>
<protein>
    <recommendedName>
        <fullName evidence="4">transaldolase</fullName>
        <ecNumber evidence="4">2.2.1.2</ecNumber>
    </recommendedName>
</protein>
<dbReference type="PANTHER" id="PTHR10683">
    <property type="entry name" value="TRANSALDOLASE"/>
    <property type="match status" value="1"/>
</dbReference>
<evidence type="ECO:0000256" key="7">
    <source>
        <dbReference type="ARBA" id="ARBA00023270"/>
    </source>
</evidence>
<dbReference type="Proteomes" id="UP000229340">
    <property type="component" value="Chromosome"/>
</dbReference>
<reference evidence="10" key="1">
    <citation type="submission" date="2017-11" db="EMBL/GenBank/DDBJ databases">
        <title>Complete genome sequence of Moraxella osloensis NP7 isolated from human skin.</title>
        <authorList>
            <person name="Lee K."/>
            <person name="Lim J.Y."/>
            <person name="Hwang I."/>
        </authorList>
    </citation>
    <scope>NUCLEOTIDE SEQUENCE [LARGE SCALE GENOMIC DNA]</scope>
    <source>
        <strain evidence="10">NP7</strain>
    </source>
</reference>
<keyword evidence="5 9" id="KW-0808">Transferase</keyword>
<dbReference type="UniPathway" id="UPA00115">
    <property type="reaction ID" value="UER00414"/>
</dbReference>
<dbReference type="GO" id="GO:0005975">
    <property type="term" value="P:carbohydrate metabolic process"/>
    <property type="evidence" value="ECO:0007669"/>
    <property type="project" value="InterPro"/>
</dbReference>
<keyword evidence="7" id="KW-0704">Schiff base</keyword>
<dbReference type="AlphaFoldDB" id="A0A2D2LUK1"/>
<evidence type="ECO:0000256" key="2">
    <source>
        <dbReference type="ARBA" id="ARBA00004857"/>
    </source>
</evidence>
<evidence type="ECO:0000256" key="8">
    <source>
        <dbReference type="ARBA" id="ARBA00048810"/>
    </source>
</evidence>
<evidence type="ECO:0000313" key="10">
    <source>
        <dbReference type="Proteomes" id="UP000229340"/>
    </source>
</evidence>
<dbReference type="PROSITE" id="PS01054">
    <property type="entry name" value="TRANSALDOLASE_1"/>
    <property type="match status" value="1"/>
</dbReference>
<dbReference type="PANTHER" id="PTHR10683:SF18">
    <property type="entry name" value="TRANSALDOLASE"/>
    <property type="match status" value="1"/>
</dbReference>
<dbReference type="InterPro" id="IPR001585">
    <property type="entry name" value="TAL/FSA"/>
</dbReference>
<dbReference type="SUPFAM" id="SSF51569">
    <property type="entry name" value="Aldolase"/>
    <property type="match status" value="1"/>
</dbReference>
<dbReference type="InterPro" id="IPR013785">
    <property type="entry name" value="Aldolase_TIM"/>
</dbReference>
<gene>
    <name evidence="9" type="ORF">NP7_05140</name>
</gene>
<evidence type="ECO:0000256" key="4">
    <source>
        <dbReference type="ARBA" id="ARBA00013151"/>
    </source>
</evidence>
<comment type="pathway">
    <text evidence="2">Carbohydrate degradation; pentose phosphate pathway; D-glyceraldehyde 3-phosphate and beta-D-fructose 6-phosphate from D-ribose 5-phosphate and D-xylulose 5-phosphate (non-oxidative stage): step 2/3.</text>
</comment>
<evidence type="ECO:0000256" key="5">
    <source>
        <dbReference type="ARBA" id="ARBA00022679"/>
    </source>
</evidence>
<evidence type="ECO:0000256" key="6">
    <source>
        <dbReference type="ARBA" id="ARBA00023126"/>
    </source>
</evidence>
<comment type="function">
    <text evidence="1">Transaldolase is important for the balance of metabolites in the pentose-phosphate pathway.</text>
</comment>
<dbReference type="GO" id="GO:0005737">
    <property type="term" value="C:cytoplasm"/>
    <property type="evidence" value="ECO:0007669"/>
    <property type="project" value="InterPro"/>
</dbReference>